<dbReference type="FunFam" id="3.30.565.10:FF:000006">
    <property type="entry name" value="Sensor histidine kinase WalK"/>
    <property type="match status" value="1"/>
</dbReference>
<dbReference type="SMART" id="SM00448">
    <property type="entry name" value="REC"/>
    <property type="match status" value="1"/>
</dbReference>
<dbReference type="eggNOG" id="arCOG07605">
    <property type="taxonomic scope" value="Archaea"/>
</dbReference>
<evidence type="ECO:0000256" key="5">
    <source>
        <dbReference type="ARBA" id="ARBA00022777"/>
    </source>
</evidence>
<evidence type="ECO:0000256" key="4">
    <source>
        <dbReference type="ARBA" id="ARBA00022679"/>
    </source>
</evidence>
<dbReference type="SUPFAM" id="SSF47384">
    <property type="entry name" value="Homodimeric domain of signal transducing histidine kinase"/>
    <property type="match status" value="1"/>
</dbReference>
<dbReference type="GeneID" id="14309721"/>
<dbReference type="InterPro" id="IPR011006">
    <property type="entry name" value="CheY-like_superfamily"/>
</dbReference>
<evidence type="ECO:0000256" key="1">
    <source>
        <dbReference type="ARBA" id="ARBA00000085"/>
    </source>
</evidence>
<dbReference type="PANTHER" id="PTHR43047">
    <property type="entry name" value="TWO-COMPONENT HISTIDINE PROTEIN KINASE"/>
    <property type="match status" value="1"/>
</dbReference>
<evidence type="ECO:0000256" key="2">
    <source>
        <dbReference type="ARBA" id="ARBA00012438"/>
    </source>
</evidence>
<dbReference type="InterPro" id="IPR003661">
    <property type="entry name" value="HisK_dim/P_dom"/>
</dbReference>
<dbReference type="InterPro" id="IPR005467">
    <property type="entry name" value="His_kinase_dom"/>
</dbReference>
<dbReference type="PANTHER" id="PTHR43047:SF72">
    <property type="entry name" value="OSMOSENSING HISTIDINE PROTEIN KINASE SLN1"/>
    <property type="match status" value="1"/>
</dbReference>
<dbReference type="Gene3D" id="3.40.50.2300">
    <property type="match status" value="1"/>
</dbReference>
<dbReference type="InterPro" id="IPR001789">
    <property type="entry name" value="Sig_transdc_resp-reg_receiver"/>
</dbReference>
<dbReference type="InParanoid" id="L0HJ50"/>
<dbReference type="Gene3D" id="3.30.565.10">
    <property type="entry name" value="Histidine kinase-like ATPase, C-terminal domain"/>
    <property type="match status" value="1"/>
</dbReference>
<dbReference type="InterPro" id="IPR004358">
    <property type="entry name" value="Sig_transdc_His_kin-like_C"/>
</dbReference>
<dbReference type="InterPro" id="IPR003594">
    <property type="entry name" value="HATPase_dom"/>
</dbReference>
<evidence type="ECO:0000313" key="10">
    <source>
        <dbReference type="Proteomes" id="UP000010824"/>
    </source>
</evidence>
<dbReference type="Gene3D" id="1.10.287.130">
    <property type="match status" value="1"/>
</dbReference>
<keyword evidence="3 6" id="KW-0597">Phosphoprotein</keyword>
<evidence type="ECO:0000256" key="6">
    <source>
        <dbReference type="PROSITE-ProRule" id="PRU00169"/>
    </source>
</evidence>
<dbReference type="PROSITE" id="PS50110">
    <property type="entry name" value="RESPONSE_REGULATORY"/>
    <property type="match status" value="1"/>
</dbReference>
<gene>
    <name evidence="9" type="ordered locus">Metfor_2329</name>
</gene>
<dbReference type="GO" id="GO:0005886">
    <property type="term" value="C:plasma membrane"/>
    <property type="evidence" value="ECO:0007669"/>
    <property type="project" value="TreeGrafter"/>
</dbReference>
<reference evidence="9 10" key="2">
    <citation type="journal article" date="2014" name="Genome Announc.">
        <title>Complete Genome Sequence of Methanoregula formicica SMSPT, a Mesophilic Hydrogenotrophic Methanogen Isolated from a Methanogenic Upflow Anaerobic Sludge Blanket Reactor.</title>
        <authorList>
            <person name="Yamamoto K."/>
            <person name="Tamaki H."/>
            <person name="Cadillo-Quiroz H."/>
            <person name="Imachi H."/>
            <person name="Kyrpides N."/>
            <person name="Woyke T."/>
            <person name="Goodwin L."/>
            <person name="Zinder S.H."/>
            <person name="Kamagata Y."/>
            <person name="Liu W.T."/>
        </authorList>
    </citation>
    <scope>NUCLEOTIDE SEQUENCE [LARGE SCALE GENOMIC DNA]</scope>
    <source>
        <strain evidence="10">DSM 22288 / NBRC 105244 / SMSP</strain>
    </source>
</reference>
<dbReference type="SMART" id="SM00388">
    <property type="entry name" value="HisKA"/>
    <property type="match status" value="1"/>
</dbReference>
<feature type="modified residue" description="4-aspartylphosphate" evidence="6">
    <location>
        <position position="52"/>
    </location>
</feature>
<sequence>MRRVLIADDNPRNNYLLEAILKGNGYEVVPAQNGAEALDRAREAPPDLIVTDILMPVMDGFELCRQWKADAVLKTIPFIFYTATYTDPKDEKFALSLGADRFLTKPQKPDALLRAIQEVLAGTGGKTPGAQGPLEGDEMEVLRQYNEVLFRKLEKKIQELETEIAERKTAEQQRELVIRALEHKNDELARFTYTVSHELKNPLITIQGFAGLIEDELARGAPEPAKLLEHTRRISAAVKTLASLLSDLLKLSRAGQSAWQPVPVALATVIDEATALLFRPLAENRVRLEIAPDLPVVTADPARLREVYLNLIENAVKFRGSQENLVITIGVDRDGGDPVFFVRDNGAGIDRAYLDRIFNLFEKLDAETPGTGVGLAIVKRIIEVHGGTIRAESEGPGEGTTFRFTLPGRYPGTLPEVP</sequence>
<accession>L0HJ50</accession>
<feature type="domain" description="Histidine kinase" evidence="7">
    <location>
        <begin position="194"/>
        <end position="410"/>
    </location>
</feature>
<dbReference type="RefSeq" id="WP_015286296.1">
    <property type="nucleotide sequence ID" value="NC_019943.1"/>
</dbReference>
<dbReference type="PROSITE" id="PS50109">
    <property type="entry name" value="HIS_KIN"/>
    <property type="match status" value="1"/>
</dbReference>
<organism evidence="9 10">
    <name type="scientific">Methanoregula formicica (strain DSM 22288 / NBRC 105244 / SMSP)</name>
    <dbReference type="NCBI Taxonomy" id="593750"/>
    <lineage>
        <taxon>Archaea</taxon>
        <taxon>Methanobacteriati</taxon>
        <taxon>Methanobacteriota</taxon>
        <taxon>Stenosarchaea group</taxon>
        <taxon>Methanomicrobia</taxon>
        <taxon>Methanomicrobiales</taxon>
        <taxon>Methanoregulaceae</taxon>
        <taxon>Methanoregula</taxon>
    </lineage>
</organism>
<evidence type="ECO:0000259" key="8">
    <source>
        <dbReference type="PROSITE" id="PS50110"/>
    </source>
</evidence>
<feature type="domain" description="Response regulatory" evidence="8">
    <location>
        <begin position="3"/>
        <end position="120"/>
    </location>
</feature>
<dbReference type="Pfam" id="PF00512">
    <property type="entry name" value="HisKA"/>
    <property type="match status" value="1"/>
</dbReference>
<protein>
    <recommendedName>
        <fullName evidence="2">histidine kinase</fullName>
        <ecNumber evidence="2">2.7.13.3</ecNumber>
    </recommendedName>
</protein>
<dbReference type="SUPFAM" id="SSF52172">
    <property type="entry name" value="CheY-like"/>
    <property type="match status" value="1"/>
</dbReference>
<dbReference type="InterPro" id="IPR036097">
    <property type="entry name" value="HisK_dim/P_sf"/>
</dbReference>
<dbReference type="Pfam" id="PF00072">
    <property type="entry name" value="Response_reg"/>
    <property type="match status" value="1"/>
</dbReference>
<dbReference type="EC" id="2.7.13.3" evidence="2"/>
<dbReference type="PRINTS" id="PR00344">
    <property type="entry name" value="BCTRLSENSOR"/>
</dbReference>
<dbReference type="Proteomes" id="UP000010824">
    <property type="component" value="Chromosome"/>
</dbReference>
<name>L0HJ50_METFS</name>
<dbReference type="Pfam" id="PF02518">
    <property type="entry name" value="HATPase_c"/>
    <property type="match status" value="1"/>
</dbReference>
<keyword evidence="4" id="KW-0808">Transferase</keyword>
<evidence type="ECO:0000313" key="9">
    <source>
        <dbReference type="EMBL" id="AGB03333.1"/>
    </source>
</evidence>
<dbReference type="KEGG" id="mfo:Metfor_2329"/>
<dbReference type="GO" id="GO:0009927">
    <property type="term" value="F:histidine phosphotransfer kinase activity"/>
    <property type="evidence" value="ECO:0007669"/>
    <property type="project" value="TreeGrafter"/>
</dbReference>
<dbReference type="AlphaFoldDB" id="L0HJ50"/>
<proteinExistence type="predicted"/>
<dbReference type="OrthoDB" id="117117at2157"/>
<reference evidence="10" key="1">
    <citation type="submission" date="2011-12" db="EMBL/GenBank/DDBJ databases">
        <title>Complete sequence of Methanoregula formicicum SMSP.</title>
        <authorList>
            <person name="Lucas S."/>
            <person name="Han J."/>
            <person name="Lapidus A."/>
            <person name="Cheng J.-F."/>
            <person name="Goodwin L."/>
            <person name="Pitluck S."/>
            <person name="Peters L."/>
            <person name="Ovchinnikova G."/>
            <person name="Teshima H."/>
            <person name="Detter J.C."/>
            <person name="Han C."/>
            <person name="Tapia R."/>
            <person name="Land M."/>
            <person name="Hauser L."/>
            <person name="Kyrpides N."/>
            <person name="Ivanova N."/>
            <person name="Pagani I."/>
            <person name="Imachi H."/>
            <person name="Tamaki H."/>
            <person name="Sekiguchi Y."/>
            <person name="Kamagata Y."/>
            <person name="Cadillo-Quiroz H."/>
            <person name="Zinder S."/>
            <person name="Liu W.-T."/>
            <person name="Woyke T."/>
        </authorList>
    </citation>
    <scope>NUCLEOTIDE SEQUENCE [LARGE SCALE GENOMIC DNA]</scope>
    <source>
        <strain evidence="10">DSM 22288 / NBRC 105244 / SMSP</strain>
    </source>
</reference>
<comment type="catalytic activity">
    <reaction evidence="1">
        <text>ATP + protein L-histidine = ADP + protein N-phospho-L-histidine.</text>
        <dbReference type="EC" id="2.7.13.3"/>
    </reaction>
</comment>
<dbReference type="CDD" id="cd00082">
    <property type="entry name" value="HisKA"/>
    <property type="match status" value="1"/>
</dbReference>
<dbReference type="SUPFAM" id="SSF55874">
    <property type="entry name" value="ATPase domain of HSP90 chaperone/DNA topoisomerase II/histidine kinase"/>
    <property type="match status" value="1"/>
</dbReference>
<dbReference type="GO" id="GO:0000155">
    <property type="term" value="F:phosphorelay sensor kinase activity"/>
    <property type="evidence" value="ECO:0007669"/>
    <property type="project" value="InterPro"/>
</dbReference>
<evidence type="ECO:0000256" key="3">
    <source>
        <dbReference type="ARBA" id="ARBA00022553"/>
    </source>
</evidence>
<keyword evidence="5 9" id="KW-0418">Kinase</keyword>
<evidence type="ECO:0000259" key="7">
    <source>
        <dbReference type="PROSITE" id="PS50109"/>
    </source>
</evidence>
<dbReference type="eggNOG" id="arCOG02590">
    <property type="taxonomic scope" value="Archaea"/>
</dbReference>
<dbReference type="SMART" id="SM00387">
    <property type="entry name" value="HATPase_c"/>
    <property type="match status" value="1"/>
</dbReference>
<dbReference type="HOGENOM" id="CLU_000445_114_72_2"/>
<dbReference type="InterPro" id="IPR036890">
    <property type="entry name" value="HATPase_C_sf"/>
</dbReference>
<keyword evidence="10" id="KW-1185">Reference proteome</keyword>
<dbReference type="EMBL" id="CP003167">
    <property type="protein sequence ID" value="AGB03333.1"/>
    <property type="molecule type" value="Genomic_DNA"/>
</dbReference>
<dbReference type="STRING" id="593750.Metfor_2329"/>